<keyword evidence="3" id="KW-1185">Reference proteome</keyword>
<dbReference type="OMA" id="NCIFFTC"/>
<sequence length="67" mass="7552">MIMMVVMMMVLVGTIGGNVNYLPKSPAVCVEQCRILCSDREWEKNCIAHCISYNCRPPSLSTNIHHL</sequence>
<protein>
    <recommendedName>
        <fullName evidence="4">Knottin scorpion toxin-like domain-containing protein</fullName>
    </recommendedName>
</protein>
<evidence type="ECO:0000256" key="1">
    <source>
        <dbReference type="SAM" id="SignalP"/>
    </source>
</evidence>
<gene>
    <name evidence="2" type="ORF">EUTSA_v10022485mg</name>
</gene>
<keyword evidence="1" id="KW-0732">Signal</keyword>
<organism evidence="2 3">
    <name type="scientific">Eutrema salsugineum</name>
    <name type="common">Saltwater cress</name>
    <name type="synonym">Sisymbrium salsugineum</name>
    <dbReference type="NCBI Taxonomy" id="72664"/>
    <lineage>
        <taxon>Eukaryota</taxon>
        <taxon>Viridiplantae</taxon>
        <taxon>Streptophyta</taxon>
        <taxon>Embryophyta</taxon>
        <taxon>Tracheophyta</taxon>
        <taxon>Spermatophyta</taxon>
        <taxon>Magnoliopsida</taxon>
        <taxon>eudicotyledons</taxon>
        <taxon>Gunneridae</taxon>
        <taxon>Pentapetalae</taxon>
        <taxon>rosids</taxon>
        <taxon>malvids</taxon>
        <taxon>Brassicales</taxon>
        <taxon>Brassicaceae</taxon>
        <taxon>Eutremeae</taxon>
        <taxon>Eutrema</taxon>
    </lineage>
</organism>
<feature type="chain" id="PRO_5004723177" description="Knottin scorpion toxin-like domain-containing protein" evidence="1">
    <location>
        <begin position="17"/>
        <end position="67"/>
    </location>
</feature>
<dbReference type="Gramene" id="ESQ38861">
    <property type="protein sequence ID" value="ESQ38861"/>
    <property type="gene ID" value="EUTSA_v10022485mg"/>
</dbReference>
<dbReference type="KEGG" id="eus:EUTSA_v10022485mg"/>
<evidence type="ECO:0008006" key="4">
    <source>
        <dbReference type="Google" id="ProtNLM"/>
    </source>
</evidence>
<dbReference type="AlphaFoldDB" id="V4N1B6"/>
<evidence type="ECO:0000313" key="3">
    <source>
        <dbReference type="Proteomes" id="UP000030689"/>
    </source>
</evidence>
<feature type="signal peptide" evidence="1">
    <location>
        <begin position="1"/>
        <end position="16"/>
    </location>
</feature>
<proteinExistence type="predicted"/>
<name>V4N1B6_EUTSA</name>
<reference evidence="2 3" key="1">
    <citation type="journal article" date="2013" name="Front. Plant Sci.">
        <title>The Reference Genome of the Halophytic Plant Eutrema salsugineum.</title>
        <authorList>
            <person name="Yang R."/>
            <person name="Jarvis D.E."/>
            <person name="Chen H."/>
            <person name="Beilstein M.A."/>
            <person name="Grimwood J."/>
            <person name="Jenkins J."/>
            <person name="Shu S."/>
            <person name="Prochnik S."/>
            <person name="Xin M."/>
            <person name="Ma C."/>
            <person name="Schmutz J."/>
            <person name="Wing R.A."/>
            <person name="Mitchell-Olds T."/>
            <person name="Schumaker K.S."/>
            <person name="Wang X."/>
        </authorList>
    </citation>
    <scope>NUCLEOTIDE SEQUENCE [LARGE SCALE GENOMIC DNA]</scope>
</reference>
<dbReference type="EMBL" id="KI517496">
    <property type="protein sequence ID" value="ESQ38861.1"/>
    <property type="molecule type" value="Genomic_DNA"/>
</dbReference>
<accession>V4N1B6</accession>
<evidence type="ECO:0000313" key="2">
    <source>
        <dbReference type="EMBL" id="ESQ38861.1"/>
    </source>
</evidence>
<feature type="non-terminal residue" evidence="2">
    <location>
        <position position="67"/>
    </location>
</feature>
<dbReference type="Proteomes" id="UP000030689">
    <property type="component" value="Unassembled WGS sequence"/>
</dbReference>